<evidence type="ECO:0000313" key="1">
    <source>
        <dbReference type="EMBL" id="BBK22428.1"/>
    </source>
</evidence>
<name>A0A6N4THU4_9FIRM</name>
<evidence type="ECO:0000313" key="2">
    <source>
        <dbReference type="Proteomes" id="UP000464754"/>
    </source>
</evidence>
<gene>
    <name evidence="1" type="ORF">Aargi30884_13310</name>
</gene>
<accession>A0A6N4THU4</accession>
<sequence>MKKKLSFLGIAVCLLVVSIIGGSIAYFRADSDARNIISAGNLGVELQLDEGVDKQHVRNNGLLTSGALPGTEIAYPVFAHNNGDYDSYIRVTLTRYWEDRQGDKNFDADASMINLVMNNKEEWIIDDTDENQEVVYLYYRKPVTSGMSTGHVVDAIQIGNISSSEQSLYSGLQAKVDVEVNAIQKAAAQDAMLAEWGMDVEFDDNGNIVSVVE</sequence>
<dbReference type="KEGG" id="aarg:Aargi30884_13310"/>
<dbReference type="EMBL" id="AP019695">
    <property type="protein sequence ID" value="BBK22428.1"/>
    <property type="molecule type" value="Genomic_DNA"/>
</dbReference>
<protein>
    <recommendedName>
        <fullName evidence="3">Camelysin metallo-endopeptidase</fullName>
    </recommendedName>
</protein>
<dbReference type="Proteomes" id="UP000464754">
    <property type="component" value="Chromosome"/>
</dbReference>
<reference evidence="2" key="1">
    <citation type="submission" date="2019-05" db="EMBL/GenBank/DDBJ databases">
        <title>Complete genome sequencing of Absiella argi strain JCM 30884.</title>
        <authorList>
            <person name="Sakamoto M."/>
            <person name="Murakami T."/>
            <person name="Mori H."/>
        </authorList>
    </citation>
    <scope>NUCLEOTIDE SEQUENCE [LARGE SCALE GENOMIC DNA]</scope>
    <source>
        <strain evidence="2">JCM 30884</strain>
    </source>
</reference>
<organism evidence="1 2">
    <name type="scientific">Amedibacterium intestinale</name>
    <dbReference type="NCBI Taxonomy" id="2583452"/>
    <lineage>
        <taxon>Bacteria</taxon>
        <taxon>Bacillati</taxon>
        <taxon>Bacillota</taxon>
        <taxon>Erysipelotrichia</taxon>
        <taxon>Erysipelotrichales</taxon>
        <taxon>Erysipelotrichaceae</taxon>
        <taxon>Amedibacterium</taxon>
    </lineage>
</organism>
<evidence type="ECO:0008006" key="3">
    <source>
        <dbReference type="Google" id="ProtNLM"/>
    </source>
</evidence>
<proteinExistence type="predicted"/>
<dbReference type="AlphaFoldDB" id="A0A6N4THU4"/>
<keyword evidence="2" id="KW-1185">Reference proteome</keyword>
<dbReference type="RefSeq" id="WP_163051789.1">
    <property type="nucleotide sequence ID" value="NZ_AP019695.1"/>
</dbReference>